<dbReference type="InterPro" id="IPR002181">
    <property type="entry name" value="Fibrinogen_a/b/g_C_dom"/>
</dbReference>
<dbReference type="OrthoDB" id="6146709at2759"/>
<dbReference type="PROSITE" id="PS51406">
    <property type="entry name" value="FIBRINOGEN_C_2"/>
    <property type="match status" value="1"/>
</dbReference>
<dbReference type="Pfam" id="PF00147">
    <property type="entry name" value="Fibrinogen_C"/>
    <property type="match status" value="1"/>
</dbReference>
<sequence length="83" mass="9928">MSDHRGQAFSTPDEDNDNYYYYHHHCAAHHNAGFWYNGCYTANLNGRYGRNDEFGVALYQRDDYTRQLNLQYTQMKIRPVQEI</sequence>
<protein>
    <submittedName>
        <fullName evidence="2">Tenascin</fullName>
    </submittedName>
</protein>
<feature type="domain" description="Fibrinogen C-terminal" evidence="1">
    <location>
        <begin position="1"/>
        <end position="81"/>
    </location>
</feature>
<organism evidence="2 3">
    <name type="scientific">Holothuria leucospilota</name>
    <name type="common">Black long sea cucumber</name>
    <name type="synonym">Mertensiothuria leucospilota</name>
    <dbReference type="NCBI Taxonomy" id="206669"/>
    <lineage>
        <taxon>Eukaryota</taxon>
        <taxon>Metazoa</taxon>
        <taxon>Echinodermata</taxon>
        <taxon>Eleutherozoa</taxon>
        <taxon>Echinozoa</taxon>
        <taxon>Holothuroidea</taxon>
        <taxon>Aspidochirotacea</taxon>
        <taxon>Aspidochirotida</taxon>
        <taxon>Holothuriidae</taxon>
        <taxon>Holothuria</taxon>
    </lineage>
</organism>
<reference evidence="2" key="1">
    <citation type="submission" date="2021-10" db="EMBL/GenBank/DDBJ databases">
        <title>Tropical sea cucumber genome reveals ecological adaptation and Cuvierian tubules defense mechanism.</title>
        <authorList>
            <person name="Chen T."/>
        </authorList>
    </citation>
    <scope>NUCLEOTIDE SEQUENCE</scope>
    <source>
        <strain evidence="2">Nanhai2018</strain>
        <tissue evidence="2">Muscle</tissue>
    </source>
</reference>
<evidence type="ECO:0000259" key="1">
    <source>
        <dbReference type="PROSITE" id="PS51406"/>
    </source>
</evidence>
<evidence type="ECO:0000313" key="2">
    <source>
        <dbReference type="EMBL" id="KAJ8035737.1"/>
    </source>
</evidence>
<dbReference type="AlphaFoldDB" id="A0A9Q1BZS7"/>
<gene>
    <name evidence="2" type="ORF">HOLleu_19504</name>
</gene>
<comment type="caution">
    <text evidence="2">The sequence shown here is derived from an EMBL/GenBank/DDBJ whole genome shotgun (WGS) entry which is preliminary data.</text>
</comment>
<dbReference type="InterPro" id="IPR014716">
    <property type="entry name" value="Fibrinogen_a/b/g_C_1"/>
</dbReference>
<dbReference type="Gene3D" id="3.90.215.10">
    <property type="entry name" value="Gamma Fibrinogen, chain A, domain 1"/>
    <property type="match status" value="1"/>
</dbReference>
<dbReference type="EMBL" id="JAIZAY010000009">
    <property type="protein sequence ID" value="KAJ8035737.1"/>
    <property type="molecule type" value="Genomic_DNA"/>
</dbReference>
<dbReference type="PANTHER" id="PTHR19143">
    <property type="entry name" value="FIBRINOGEN/TENASCIN/ANGIOPOEITIN"/>
    <property type="match status" value="1"/>
</dbReference>
<evidence type="ECO:0000313" key="3">
    <source>
        <dbReference type="Proteomes" id="UP001152320"/>
    </source>
</evidence>
<keyword evidence="3" id="KW-1185">Reference proteome</keyword>
<dbReference type="InterPro" id="IPR036056">
    <property type="entry name" value="Fibrinogen-like_C"/>
</dbReference>
<dbReference type="SUPFAM" id="SSF56496">
    <property type="entry name" value="Fibrinogen C-terminal domain-like"/>
    <property type="match status" value="1"/>
</dbReference>
<name>A0A9Q1BZS7_HOLLE</name>
<accession>A0A9Q1BZS7</accession>
<dbReference type="GO" id="GO:0005615">
    <property type="term" value="C:extracellular space"/>
    <property type="evidence" value="ECO:0007669"/>
    <property type="project" value="TreeGrafter"/>
</dbReference>
<dbReference type="Proteomes" id="UP001152320">
    <property type="component" value="Chromosome 9"/>
</dbReference>
<dbReference type="InterPro" id="IPR050373">
    <property type="entry name" value="Fibrinogen_C-term_domain"/>
</dbReference>
<proteinExistence type="predicted"/>